<sequence length="92" mass="11023">MQKIEKRNMQVQIGETVVEAWRVDAEDTQLEEWVQNLFDKQICFWHPKNPDQLRFNMMFGGMASTGDYLIYMGKSDIKVISEKKFKKEYRIL</sequence>
<evidence type="ECO:0000313" key="1">
    <source>
        <dbReference type="EMBL" id="QDK71416.1"/>
    </source>
</evidence>
<organism evidence="1 2">
    <name type="scientific">Lactococcus protaetiae</name>
    <dbReference type="NCBI Taxonomy" id="2592653"/>
    <lineage>
        <taxon>Bacteria</taxon>
        <taxon>Bacillati</taxon>
        <taxon>Bacillota</taxon>
        <taxon>Bacilli</taxon>
        <taxon>Lactobacillales</taxon>
        <taxon>Streptococcaceae</taxon>
        <taxon>Lactococcus</taxon>
    </lineage>
</organism>
<keyword evidence="2" id="KW-1185">Reference proteome</keyword>
<reference evidence="1 2" key="1">
    <citation type="submission" date="2019-07" db="EMBL/GenBank/DDBJ databases">
        <title>Genome sequencing of KACC 19320.</title>
        <authorList>
            <person name="Heo J."/>
            <person name="Kim S.-J."/>
            <person name="Kim J.-S."/>
            <person name="Hong S.-B."/>
            <person name="Kwon S.-W."/>
        </authorList>
    </citation>
    <scope>NUCLEOTIDE SEQUENCE [LARGE SCALE GENOMIC DNA]</scope>
    <source>
        <strain evidence="1 2">KACC 19320</strain>
    </source>
</reference>
<proteinExistence type="predicted"/>
<dbReference type="AlphaFoldDB" id="A0A514ZA08"/>
<dbReference type="Proteomes" id="UP000315128">
    <property type="component" value="Chromosome"/>
</dbReference>
<protein>
    <submittedName>
        <fullName evidence="1">Uncharacterized protein</fullName>
    </submittedName>
</protein>
<name>A0A514ZA08_9LACT</name>
<dbReference type="KEGG" id="lack:FLP15_09920"/>
<gene>
    <name evidence="1" type="ORF">FLP15_09920</name>
</gene>
<dbReference type="RefSeq" id="WP_142766983.1">
    <property type="nucleotide sequence ID" value="NZ_CP041356.1"/>
</dbReference>
<dbReference type="OrthoDB" id="2242628at2"/>
<accession>A0A514ZA08</accession>
<dbReference type="EMBL" id="CP041356">
    <property type="protein sequence ID" value="QDK71416.1"/>
    <property type="molecule type" value="Genomic_DNA"/>
</dbReference>
<evidence type="ECO:0000313" key="2">
    <source>
        <dbReference type="Proteomes" id="UP000315128"/>
    </source>
</evidence>